<dbReference type="PANTHER" id="PTHR12932">
    <property type="entry name" value="P25 ALPHA-RELATED"/>
    <property type="match status" value="1"/>
</dbReference>
<dbReference type="GO" id="GO:0032273">
    <property type="term" value="P:positive regulation of protein polymerization"/>
    <property type="evidence" value="ECO:0007669"/>
    <property type="project" value="TreeGrafter"/>
</dbReference>
<dbReference type="Proteomes" id="UP001152888">
    <property type="component" value="Unassembled WGS sequence"/>
</dbReference>
<comment type="caution">
    <text evidence="2">The sequence shown here is derived from an EMBL/GenBank/DDBJ whole genome shotgun (WGS) entry which is preliminary data.</text>
</comment>
<organism evidence="2 3">
    <name type="scientific">Acanthoscelides obtectus</name>
    <name type="common">Bean weevil</name>
    <name type="synonym">Bruchus obtectus</name>
    <dbReference type="NCBI Taxonomy" id="200917"/>
    <lineage>
        <taxon>Eukaryota</taxon>
        <taxon>Metazoa</taxon>
        <taxon>Ecdysozoa</taxon>
        <taxon>Arthropoda</taxon>
        <taxon>Hexapoda</taxon>
        <taxon>Insecta</taxon>
        <taxon>Pterygota</taxon>
        <taxon>Neoptera</taxon>
        <taxon>Endopterygota</taxon>
        <taxon>Coleoptera</taxon>
        <taxon>Polyphaga</taxon>
        <taxon>Cucujiformia</taxon>
        <taxon>Chrysomeloidea</taxon>
        <taxon>Chrysomelidae</taxon>
        <taxon>Bruchinae</taxon>
        <taxon>Bruchini</taxon>
        <taxon>Acanthoscelides</taxon>
    </lineage>
</organism>
<evidence type="ECO:0000313" key="2">
    <source>
        <dbReference type="EMBL" id="CAH2007541.1"/>
    </source>
</evidence>
<evidence type="ECO:0000313" key="3">
    <source>
        <dbReference type="Proteomes" id="UP001152888"/>
    </source>
</evidence>
<sequence>MAGSTKLDQQFIYFAKFGSEKADGKTITIIQIDKWFKQAELFDRRLTMTDTGVLFNEFESRTITYPQFLIFLDKLNKQKKIPLDVIKEKLQTCGLPGVTKKKEQDKDKEQENKES</sequence>
<dbReference type="GO" id="GO:0005874">
    <property type="term" value="C:microtubule"/>
    <property type="evidence" value="ECO:0007669"/>
    <property type="project" value="TreeGrafter"/>
</dbReference>
<dbReference type="InterPro" id="IPR011992">
    <property type="entry name" value="EF-hand-dom_pair"/>
</dbReference>
<name>A0A9P0LXE0_ACAOB</name>
<dbReference type="AlphaFoldDB" id="A0A9P0LXE0"/>
<dbReference type="EMBL" id="CAKOFQ010007756">
    <property type="protein sequence ID" value="CAH2007541.1"/>
    <property type="molecule type" value="Genomic_DNA"/>
</dbReference>
<accession>A0A9P0LXE0</accession>
<keyword evidence="3" id="KW-1185">Reference proteome</keyword>
<dbReference type="GO" id="GO:0046785">
    <property type="term" value="P:microtubule polymerization"/>
    <property type="evidence" value="ECO:0007669"/>
    <property type="project" value="InterPro"/>
</dbReference>
<comment type="similarity">
    <text evidence="1">Belongs to the TPPP family.</text>
</comment>
<dbReference type="Gene3D" id="1.10.238.10">
    <property type="entry name" value="EF-hand"/>
    <property type="match status" value="1"/>
</dbReference>
<dbReference type="PANTHER" id="PTHR12932:SF9">
    <property type="entry name" value="TUBULIN POLYMERIZATION-PROMOTING PROTEIN HOMOLOG"/>
    <property type="match status" value="1"/>
</dbReference>
<gene>
    <name evidence="2" type="ORF">ACAOBT_LOCUS29718</name>
</gene>
<dbReference type="SUPFAM" id="SSF47473">
    <property type="entry name" value="EF-hand"/>
    <property type="match status" value="1"/>
</dbReference>
<dbReference type="GO" id="GO:0015631">
    <property type="term" value="F:tubulin binding"/>
    <property type="evidence" value="ECO:0007669"/>
    <property type="project" value="InterPro"/>
</dbReference>
<dbReference type="InterPro" id="IPR008907">
    <property type="entry name" value="TPP/p25"/>
</dbReference>
<dbReference type="Pfam" id="PF05517">
    <property type="entry name" value="p25-alpha"/>
    <property type="match status" value="1"/>
</dbReference>
<protein>
    <recommendedName>
        <fullName evidence="4">TPPP family protein</fullName>
    </recommendedName>
</protein>
<dbReference type="OrthoDB" id="548799at2759"/>
<dbReference type="GO" id="GO:0001578">
    <property type="term" value="P:microtubule bundle formation"/>
    <property type="evidence" value="ECO:0007669"/>
    <property type="project" value="TreeGrafter"/>
</dbReference>
<proteinExistence type="inferred from homology"/>
<evidence type="ECO:0000256" key="1">
    <source>
        <dbReference type="ARBA" id="ARBA00010994"/>
    </source>
</evidence>
<evidence type="ECO:0008006" key="4">
    <source>
        <dbReference type="Google" id="ProtNLM"/>
    </source>
</evidence>
<reference evidence="2" key="1">
    <citation type="submission" date="2022-03" db="EMBL/GenBank/DDBJ databases">
        <authorList>
            <person name="Sayadi A."/>
        </authorList>
    </citation>
    <scope>NUCLEOTIDE SEQUENCE</scope>
</reference>